<dbReference type="GeneTree" id="ENSGT00940000161011"/>
<dbReference type="Pfam" id="PF00059">
    <property type="entry name" value="Lectin_C"/>
    <property type="match status" value="1"/>
</dbReference>
<dbReference type="InterPro" id="IPR016186">
    <property type="entry name" value="C-type_lectin-like/link_sf"/>
</dbReference>
<keyword evidence="7" id="KW-1185">Reference proteome</keyword>
<dbReference type="InterPro" id="IPR001304">
    <property type="entry name" value="C-type_lectin-like"/>
</dbReference>
<reference evidence="6" key="2">
    <citation type="submission" date="2025-09" db="UniProtKB">
        <authorList>
            <consortium name="Ensembl"/>
        </authorList>
    </citation>
    <scope>IDENTIFICATION</scope>
</reference>
<accession>A0A8C5MTY2</accession>
<dbReference type="Proteomes" id="UP000694569">
    <property type="component" value="Unplaced"/>
</dbReference>
<dbReference type="AlphaFoldDB" id="A0A8C5MTY2"/>
<evidence type="ECO:0000256" key="2">
    <source>
        <dbReference type="ARBA" id="ARBA00022525"/>
    </source>
</evidence>
<comment type="subcellular location">
    <subcellularLocation>
        <location evidence="1">Secreted</location>
    </subcellularLocation>
</comment>
<dbReference type="InterPro" id="IPR016187">
    <property type="entry name" value="CTDL_fold"/>
</dbReference>
<name>A0A8C5MTY2_9ANUR</name>
<dbReference type="GO" id="GO:0005576">
    <property type="term" value="C:extracellular region"/>
    <property type="evidence" value="ECO:0007669"/>
    <property type="project" value="UniProtKB-SubCell"/>
</dbReference>
<dbReference type="InterPro" id="IPR050111">
    <property type="entry name" value="C-type_lectin/snaclec_domain"/>
</dbReference>
<evidence type="ECO:0000256" key="3">
    <source>
        <dbReference type="ARBA" id="ARBA00022734"/>
    </source>
</evidence>
<keyword evidence="3" id="KW-0430">Lectin</keyword>
<dbReference type="Ensembl" id="ENSLLET00000019698.1">
    <property type="protein sequence ID" value="ENSLLEP00000018950.1"/>
    <property type="gene ID" value="ENSLLEG00000011906.1"/>
</dbReference>
<keyword evidence="4" id="KW-1015">Disulfide bond</keyword>
<dbReference type="PANTHER" id="PTHR22803">
    <property type="entry name" value="MANNOSE, PHOSPHOLIPASE, LECTIN RECEPTOR RELATED"/>
    <property type="match status" value="1"/>
</dbReference>
<feature type="domain" description="C-type lectin" evidence="5">
    <location>
        <begin position="60"/>
        <end position="181"/>
    </location>
</feature>
<evidence type="ECO:0000256" key="4">
    <source>
        <dbReference type="ARBA" id="ARBA00023157"/>
    </source>
</evidence>
<dbReference type="InterPro" id="IPR018378">
    <property type="entry name" value="C-type_lectin_CS"/>
</dbReference>
<protein>
    <recommendedName>
        <fullName evidence="5">C-type lectin domain-containing protein</fullName>
    </recommendedName>
</protein>
<dbReference type="PROSITE" id="PS50041">
    <property type="entry name" value="C_TYPE_LECTIN_2"/>
    <property type="match status" value="1"/>
</dbReference>
<evidence type="ECO:0000313" key="7">
    <source>
        <dbReference type="Proteomes" id="UP000694569"/>
    </source>
</evidence>
<reference evidence="6" key="1">
    <citation type="submission" date="2025-08" db="UniProtKB">
        <authorList>
            <consortium name="Ensembl"/>
        </authorList>
    </citation>
    <scope>IDENTIFICATION</scope>
</reference>
<dbReference type="SUPFAM" id="SSF56436">
    <property type="entry name" value="C-type lectin-like"/>
    <property type="match status" value="1"/>
</dbReference>
<dbReference type="SMART" id="SM00034">
    <property type="entry name" value="CLECT"/>
    <property type="match status" value="1"/>
</dbReference>
<keyword evidence="2" id="KW-0964">Secreted</keyword>
<evidence type="ECO:0000313" key="6">
    <source>
        <dbReference type="Ensembl" id="ENSLLEP00000018950.1"/>
    </source>
</evidence>
<dbReference type="CDD" id="cd03594">
    <property type="entry name" value="CLECT_REG-1_like"/>
    <property type="match status" value="1"/>
</dbReference>
<dbReference type="PROSITE" id="PS00615">
    <property type="entry name" value="C_TYPE_LECTIN_1"/>
    <property type="match status" value="1"/>
</dbReference>
<evidence type="ECO:0000259" key="5">
    <source>
        <dbReference type="PROSITE" id="PS50041"/>
    </source>
</evidence>
<proteinExistence type="predicted"/>
<dbReference type="FunFam" id="3.10.100.10:FF:000015">
    <property type="entry name" value="C-type lectin Cal"/>
    <property type="match status" value="1"/>
</dbReference>
<dbReference type="PRINTS" id="PR01504">
    <property type="entry name" value="PNCREATITSAP"/>
</dbReference>
<dbReference type="Gene3D" id="3.10.100.10">
    <property type="entry name" value="Mannose-Binding Protein A, subunit A"/>
    <property type="match status" value="1"/>
</dbReference>
<evidence type="ECO:0000256" key="1">
    <source>
        <dbReference type="ARBA" id="ARBA00004613"/>
    </source>
</evidence>
<dbReference type="GO" id="GO:0030246">
    <property type="term" value="F:carbohydrate binding"/>
    <property type="evidence" value="ECO:0007669"/>
    <property type="project" value="UniProtKB-KW"/>
</dbReference>
<sequence>MEHQFIQWFCSTYNSIALHSIKGHIFAYFLLLYWSDLYTLGMLFFPAAPRSSCPPGWFFYKANCYGYFRFRLSWSEAEFECASYGHGAHLASVMDDSEASIIGSHAFAYAATVDIWIGLHDPEQNRRWKWNDGSMFNYRAWENGEPNNQANDEYCGELTIGSRYHKWNDAPCRVQNNFVCKFKP</sequence>
<organism evidence="6 7">
    <name type="scientific">Leptobrachium leishanense</name>
    <name type="common">Leishan spiny toad</name>
    <dbReference type="NCBI Taxonomy" id="445787"/>
    <lineage>
        <taxon>Eukaryota</taxon>
        <taxon>Metazoa</taxon>
        <taxon>Chordata</taxon>
        <taxon>Craniata</taxon>
        <taxon>Vertebrata</taxon>
        <taxon>Euteleostomi</taxon>
        <taxon>Amphibia</taxon>
        <taxon>Batrachia</taxon>
        <taxon>Anura</taxon>
        <taxon>Pelobatoidea</taxon>
        <taxon>Megophryidae</taxon>
        <taxon>Leptobrachium</taxon>
    </lineage>
</organism>